<dbReference type="InterPro" id="IPR036526">
    <property type="entry name" value="C-N_Hydrolase_sf"/>
</dbReference>
<dbReference type="SUPFAM" id="SSF56317">
    <property type="entry name" value="Carbon-nitrogen hydrolase"/>
    <property type="match status" value="1"/>
</dbReference>
<sequence>MASMGLIVGSSIVNPTGHTIAKTMGTGDKVIVADINLAICNMEKKTVFDFDRHSRIEVELWHHIIADGSG</sequence>
<name>A0A0A0HRX6_PARBD</name>
<keyword evidence="2" id="KW-1185">Reference proteome</keyword>
<dbReference type="eggNOG" id="ENOG502RQE0">
    <property type="taxonomic scope" value="Eukaryota"/>
</dbReference>
<dbReference type="VEuPathDB" id="FungiDB:PADG_11948"/>
<gene>
    <name evidence="1" type="ORF">PADG_11948</name>
</gene>
<dbReference type="KEGG" id="pbn:PADG_11948"/>
<dbReference type="AlphaFoldDB" id="A0A0A0HRX6"/>
<dbReference type="RefSeq" id="XP_010761165.1">
    <property type="nucleotide sequence ID" value="XM_010762863.1"/>
</dbReference>
<evidence type="ECO:0008006" key="3">
    <source>
        <dbReference type="Google" id="ProtNLM"/>
    </source>
</evidence>
<dbReference type="EMBL" id="KN275962">
    <property type="protein sequence ID" value="KGM91969.1"/>
    <property type="molecule type" value="Genomic_DNA"/>
</dbReference>
<proteinExistence type="predicted"/>
<evidence type="ECO:0000313" key="2">
    <source>
        <dbReference type="Proteomes" id="UP000001628"/>
    </source>
</evidence>
<dbReference type="InParanoid" id="A0A0A0HRX6"/>
<evidence type="ECO:0000313" key="1">
    <source>
        <dbReference type="EMBL" id="KGM91969.1"/>
    </source>
</evidence>
<reference evidence="1 2" key="1">
    <citation type="journal article" date="2011" name="PLoS Genet.">
        <title>Comparative genomic analysis of human fungal pathogens causing paracoccidioidomycosis.</title>
        <authorList>
            <person name="Desjardins C.A."/>
            <person name="Champion M.D."/>
            <person name="Holder J.W."/>
            <person name="Muszewska A."/>
            <person name="Goldberg J."/>
            <person name="Bailao A.M."/>
            <person name="Brigido M.M."/>
            <person name="Ferreira M.E."/>
            <person name="Garcia A.M."/>
            <person name="Grynberg M."/>
            <person name="Gujja S."/>
            <person name="Heiman D.I."/>
            <person name="Henn M.R."/>
            <person name="Kodira C.D."/>
            <person name="Leon-Narvaez H."/>
            <person name="Longo L.V."/>
            <person name="Ma L.J."/>
            <person name="Malavazi I."/>
            <person name="Matsuo A.L."/>
            <person name="Morais F.V."/>
            <person name="Pereira M."/>
            <person name="Rodriguez-Brito S."/>
            <person name="Sakthikumar S."/>
            <person name="Salem-Izacc S.M."/>
            <person name="Sykes S.M."/>
            <person name="Teixeira M.M."/>
            <person name="Vallejo M.C."/>
            <person name="Walter M.E."/>
            <person name="Yandava C."/>
            <person name="Young S."/>
            <person name="Zeng Q."/>
            <person name="Zucker J."/>
            <person name="Felipe M.S."/>
            <person name="Goldman G.H."/>
            <person name="Haas B.J."/>
            <person name="McEwen J.G."/>
            <person name="Nino-Vega G."/>
            <person name="Puccia R."/>
            <person name="San-Blas G."/>
            <person name="Soares C.M."/>
            <person name="Birren B.W."/>
            <person name="Cuomo C.A."/>
        </authorList>
    </citation>
    <scope>NUCLEOTIDE SEQUENCE [LARGE SCALE GENOMIC DNA]</scope>
    <source>
        <strain evidence="1 2">Pb18</strain>
    </source>
</reference>
<organism evidence="1 2">
    <name type="scientific">Paracoccidioides brasiliensis (strain Pb18)</name>
    <dbReference type="NCBI Taxonomy" id="502780"/>
    <lineage>
        <taxon>Eukaryota</taxon>
        <taxon>Fungi</taxon>
        <taxon>Dikarya</taxon>
        <taxon>Ascomycota</taxon>
        <taxon>Pezizomycotina</taxon>
        <taxon>Eurotiomycetes</taxon>
        <taxon>Eurotiomycetidae</taxon>
        <taxon>Onygenales</taxon>
        <taxon>Ajellomycetaceae</taxon>
        <taxon>Paracoccidioides</taxon>
    </lineage>
</organism>
<protein>
    <recommendedName>
        <fullName evidence="3">CN hydrolase domain-containing protein</fullName>
    </recommendedName>
</protein>
<dbReference type="Proteomes" id="UP000001628">
    <property type="component" value="Unassembled WGS sequence"/>
</dbReference>
<dbReference type="HOGENOM" id="CLU_2758497_0_0_1"/>
<dbReference type="GeneID" id="22587845"/>
<accession>A0A0A0HRX6</accession>
<dbReference type="Gene3D" id="3.60.110.10">
    <property type="entry name" value="Carbon-nitrogen hydrolase"/>
    <property type="match status" value="1"/>
</dbReference>